<comment type="subcellular location">
    <subcellularLocation>
        <location evidence="2">Endomembrane system</location>
        <topology evidence="2">Multi-pass membrane protein</topology>
    </subcellularLocation>
</comment>
<evidence type="ECO:0000259" key="15">
    <source>
        <dbReference type="PROSITE" id="PS51292"/>
    </source>
</evidence>
<comment type="pathway">
    <text evidence="3">Protein modification; protein ubiquitination.</text>
</comment>
<accession>A0A8C9A0A6</accession>
<evidence type="ECO:0000256" key="3">
    <source>
        <dbReference type="ARBA" id="ARBA00004906"/>
    </source>
</evidence>
<evidence type="ECO:0000256" key="1">
    <source>
        <dbReference type="ARBA" id="ARBA00000900"/>
    </source>
</evidence>
<dbReference type="GO" id="GO:0012505">
    <property type="term" value="C:endomembrane system"/>
    <property type="evidence" value="ECO:0007669"/>
    <property type="project" value="UniProtKB-SubCell"/>
</dbReference>
<keyword evidence="12 14" id="KW-0472">Membrane</keyword>
<keyword evidence="10" id="KW-0862">Zinc</keyword>
<evidence type="ECO:0000256" key="13">
    <source>
        <dbReference type="SAM" id="MobiDB-lite"/>
    </source>
</evidence>
<proteinExistence type="predicted"/>
<dbReference type="GO" id="GO:0016567">
    <property type="term" value="P:protein ubiquitination"/>
    <property type="evidence" value="ECO:0007669"/>
    <property type="project" value="UniProtKB-UniPathway"/>
</dbReference>
<dbReference type="AlphaFoldDB" id="A0A8C9A0A6"/>
<dbReference type="InterPro" id="IPR011016">
    <property type="entry name" value="Znf_RING-CH"/>
</dbReference>
<dbReference type="InterPro" id="IPR046356">
    <property type="entry name" value="MARCHF4/9/11"/>
</dbReference>
<dbReference type="Proteomes" id="UP000694414">
    <property type="component" value="Unplaced"/>
</dbReference>
<dbReference type="Pfam" id="PF12906">
    <property type="entry name" value="RINGv"/>
    <property type="match status" value="1"/>
</dbReference>
<dbReference type="SUPFAM" id="SSF57850">
    <property type="entry name" value="RING/U-box"/>
    <property type="match status" value="1"/>
</dbReference>
<dbReference type="PROSITE" id="PS51292">
    <property type="entry name" value="ZF_RING_CH"/>
    <property type="match status" value="1"/>
</dbReference>
<feature type="transmembrane region" description="Helical" evidence="14">
    <location>
        <begin position="372"/>
        <end position="397"/>
    </location>
</feature>
<keyword evidence="8" id="KW-0863">Zinc-finger</keyword>
<keyword evidence="9" id="KW-0833">Ubl conjugation pathway</keyword>
<feature type="domain" description="RING-CH-type" evidence="15">
    <location>
        <begin position="250"/>
        <end position="310"/>
    </location>
</feature>
<keyword evidence="17" id="KW-1185">Reference proteome</keyword>
<dbReference type="Gene3D" id="3.30.40.10">
    <property type="entry name" value="Zinc/RING finger domain, C3HC4 (zinc finger)"/>
    <property type="match status" value="1"/>
</dbReference>
<name>A0A8C9A0A6_PROSS</name>
<evidence type="ECO:0000313" key="16">
    <source>
        <dbReference type="Ensembl" id="ENSPSMP00000022281.1"/>
    </source>
</evidence>
<organism evidence="16 17">
    <name type="scientific">Prolemur simus</name>
    <name type="common">Greater bamboo lemur</name>
    <name type="synonym">Hapalemur simus</name>
    <dbReference type="NCBI Taxonomy" id="1328070"/>
    <lineage>
        <taxon>Eukaryota</taxon>
        <taxon>Metazoa</taxon>
        <taxon>Chordata</taxon>
        <taxon>Craniata</taxon>
        <taxon>Vertebrata</taxon>
        <taxon>Euteleostomi</taxon>
        <taxon>Mammalia</taxon>
        <taxon>Eutheria</taxon>
        <taxon>Euarchontoglires</taxon>
        <taxon>Primates</taxon>
        <taxon>Strepsirrhini</taxon>
        <taxon>Lemuriformes</taxon>
        <taxon>Lemuridae</taxon>
        <taxon>Prolemur</taxon>
    </lineage>
</organism>
<dbReference type="CDD" id="cd16810">
    <property type="entry name" value="RING_CH-C4HC3_MARCH11"/>
    <property type="match status" value="1"/>
</dbReference>
<evidence type="ECO:0000256" key="9">
    <source>
        <dbReference type="ARBA" id="ARBA00022786"/>
    </source>
</evidence>
<evidence type="ECO:0000256" key="6">
    <source>
        <dbReference type="ARBA" id="ARBA00022692"/>
    </source>
</evidence>
<evidence type="ECO:0000256" key="10">
    <source>
        <dbReference type="ARBA" id="ARBA00022833"/>
    </source>
</evidence>
<dbReference type="GO" id="GO:0008270">
    <property type="term" value="F:zinc ion binding"/>
    <property type="evidence" value="ECO:0007669"/>
    <property type="project" value="UniProtKB-KW"/>
</dbReference>
<evidence type="ECO:0000256" key="14">
    <source>
        <dbReference type="SAM" id="Phobius"/>
    </source>
</evidence>
<reference evidence="16" key="2">
    <citation type="submission" date="2025-09" db="UniProtKB">
        <authorList>
            <consortium name="Ensembl"/>
        </authorList>
    </citation>
    <scope>IDENTIFICATION</scope>
</reference>
<protein>
    <recommendedName>
        <fullName evidence="4">RING-type E3 ubiquitin transferase</fullName>
        <ecNumber evidence="4">2.3.2.27</ecNumber>
    </recommendedName>
</protein>
<dbReference type="InterPro" id="IPR047906">
    <property type="entry name" value="MARCHF11_RING_CH-C4HC3"/>
</dbReference>
<sequence length="490" mass="53570">MKVTTSHRTWHQGSLLGTIPGNDPRTKIFTNNPGYSLQARGGEEDAGRIQGRARQGRTQVPETSPLRLSRSVRAPLRKKVRNEGSDRSEAAAAVPGSRAPSAPAHRFGRAHGTSLAPPTPTRVSAGTVAPPPGPRRRVPLAHRAAVPRAPERVPRPAPTGALPPPPPRSLPPAGQEVCAAAGDSAEGPRRLPESADPEAAAAAKGGPAEPKASASGEGERQGAGDQPETRSVCSSRSSSSGGGDQRAGHQHQHHQPICKICFQGAEQGELLNPCRCDGSVRYTHQLCLLKWISERGSWTCELCCYRYHVIAIKMKQPCQWQSISITLVEKVQMIAVILGSLFLIASVTWLLWSAFSPYAVWQRKDILFQICYGMYGFMDLVCIGLIVHEGAAVYRVFKRWRAVNLHWDVLNYDKATDIEESSRGESSTSRTLWLPLTALRNRNLVHPTQLTSPRFQCGYVLLHLFNRMRPHEDLSEDNSSGEVVMRVTSV</sequence>
<dbReference type="UniPathway" id="UPA00143"/>
<feature type="compositionally biased region" description="Pro residues" evidence="13">
    <location>
        <begin position="155"/>
        <end position="170"/>
    </location>
</feature>
<keyword evidence="6 14" id="KW-0812">Transmembrane</keyword>
<feature type="compositionally biased region" description="Low complexity" evidence="13">
    <location>
        <begin position="48"/>
        <end position="57"/>
    </location>
</feature>
<dbReference type="InterPro" id="IPR013083">
    <property type="entry name" value="Znf_RING/FYVE/PHD"/>
</dbReference>
<feature type="compositionally biased region" description="Low complexity" evidence="13">
    <location>
        <begin position="197"/>
        <end position="214"/>
    </location>
</feature>
<feature type="transmembrane region" description="Helical" evidence="14">
    <location>
        <begin position="331"/>
        <end position="352"/>
    </location>
</feature>
<feature type="region of interest" description="Disordered" evidence="13">
    <location>
        <begin position="1"/>
        <end position="249"/>
    </location>
</feature>
<evidence type="ECO:0000256" key="5">
    <source>
        <dbReference type="ARBA" id="ARBA00022679"/>
    </source>
</evidence>
<gene>
    <name evidence="16" type="primary">MARCHF11</name>
</gene>
<reference evidence="16" key="1">
    <citation type="submission" date="2025-08" db="UniProtKB">
        <authorList>
            <consortium name="Ensembl"/>
        </authorList>
    </citation>
    <scope>IDENTIFICATION</scope>
</reference>
<evidence type="ECO:0000313" key="17">
    <source>
        <dbReference type="Proteomes" id="UP000694414"/>
    </source>
</evidence>
<comment type="catalytic activity">
    <reaction evidence="1">
        <text>S-ubiquitinyl-[E2 ubiquitin-conjugating enzyme]-L-cysteine + [acceptor protein]-L-lysine = [E2 ubiquitin-conjugating enzyme]-L-cysteine + N(6)-ubiquitinyl-[acceptor protein]-L-lysine.</text>
        <dbReference type="EC" id="2.3.2.27"/>
    </reaction>
</comment>
<dbReference type="PANTHER" id="PTHR46053">
    <property type="entry name" value="E3 UBIQUITIN-PROTEIN LIGASE MARCH4-LIKE"/>
    <property type="match status" value="1"/>
</dbReference>
<evidence type="ECO:0000256" key="8">
    <source>
        <dbReference type="ARBA" id="ARBA00022771"/>
    </source>
</evidence>
<dbReference type="EC" id="2.3.2.27" evidence="4"/>
<dbReference type="PANTHER" id="PTHR46053:SF1">
    <property type="entry name" value="E3 UBIQUITIN-PROTEIN LIGASE MARCHF11"/>
    <property type="match status" value="1"/>
</dbReference>
<evidence type="ECO:0000256" key="7">
    <source>
        <dbReference type="ARBA" id="ARBA00022723"/>
    </source>
</evidence>
<dbReference type="Ensembl" id="ENSPSMT00000025860.1">
    <property type="protein sequence ID" value="ENSPSMP00000022281.1"/>
    <property type="gene ID" value="ENSPSMG00000015740.1"/>
</dbReference>
<evidence type="ECO:0000256" key="12">
    <source>
        <dbReference type="ARBA" id="ARBA00023136"/>
    </source>
</evidence>
<keyword evidence="5" id="KW-0808">Transferase</keyword>
<keyword evidence="11 14" id="KW-1133">Transmembrane helix</keyword>
<evidence type="ECO:0000256" key="4">
    <source>
        <dbReference type="ARBA" id="ARBA00012483"/>
    </source>
</evidence>
<dbReference type="GeneTree" id="ENSGT00940000160025"/>
<dbReference type="GO" id="GO:0061630">
    <property type="term" value="F:ubiquitin protein ligase activity"/>
    <property type="evidence" value="ECO:0007669"/>
    <property type="project" value="UniProtKB-EC"/>
</dbReference>
<evidence type="ECO:0000256" key="11">
    <source>
        <dbReference type="ARBA" id="ARBA00022989"/>
    </source>
</evidence>
<evidence type="ECO:0000256" key="2">
    <source>
        <dbReference type="ARBA" id="ARBA00004127"/>
    </source>
</evidence>
<dbReference type="SMART" id="SM00744">
    <property type="entry name" value="RINGv"/>
    <property type="match status" value="1"/>
</dbReference>
<keyword evidence="7" id="KW-0479">Metal-binding</keyword>